<dbReference type="InterPro" id="IPR003961">
    <property type="entry name" value="FN3_dom"/>
</dbReference>
<evidence type="ECO:0000313" key="11">
    <source>
        <dbReference type="Proteomes" id="UP000619743"/>
    </source>
</evidence>
<evidence type="ECO:0000256" key="8">
    <source>
        <dbReference type="SAM" id="SignalP"/>
    </source>
</evidence>
<keyword evidence="5 8" id="KW-0732">Signal</keyword>
<dbReference type="PROSITE" id="PS50853">
    <property type="entry name" value="FN3"/>
    <property type="match status" value="1"/>
</dbReference>
<protein>
    <recommendedName>
        <fullName evidence="3">mannan endo-1,4-beta-mannosidase</fullName>
        <ecNumber evidence="3">3.2.1.78</ecNumber>
    </recommendedName>
</protein>
<dbReference type="RefSeq" id="WP_143824497.1">
    <property type="nucleotide sequence ID" value="NZ_BMDX01000004.1"/>
</dbReference>
<dbReference type="Gene3D" id="2.60.40.10">
    <property type="entry name" value="Immunoglobulins"/>
    <property type="match status" value="1"/>
</dbReference>
<name>A0A8J2U3W6_9GAMM</name>
<dbReference type="InterPro" id="IPR036116">
    <property type="entry name" value="FN3_sf"/>
</dbReference>
<evidence type="ECO:0000256" key="6">
    <source>
        <dbReference type="ARBA" id="ARBA00022801"/>
    </source>
</evidence>
<evidence type="ECO:0000259" key="9">
    <source>
        <dbReference type="PROSITE" id="PS50853"/>
    </source>
</evidence>
<dbReference type="Pfam" id="PF26410">
    <property type="entry name" value="GH5_mannosidase"/>
    <property type="match status" value="1"/>
</dbReference>
<comment type="caution">
    <text evidence="10">The sequence shown here is derived from an EMBL/GenBank/DDBJ whole genome shotgun (WGS) entry which is preliminary data.</text>
</comment>
<sequence>MIKLLGRALAVVTAFVSLHALGFEHFITVDGNQLMDGNKPYRFISFNVPTLNYQEDEMSFATTNPYQLPDEYEMRDVFATIKEMGGQVVRIYTIPVRNNNFPKEAPTYVEGPGRFNEEAFKVTDMMLALANEYGVRVIFPLLNNRQWMGGRPNYAEFRGKTAEDFWTDPQLISDFKKTIEFTLNRTNSVTGVKYKDDKAILCWETGNELTSPMGWTREITRYIKSQDSNHLVMDGWFSDDLDYPLVREESLDEWSIDIVTSHHYERDTTLIPHNIQRNLDLIKGRKAYVVGEFGFASSSAIESALDKVIAEQDVMGALIWSLRHHRKDGGFYWHSEPLGAGLFKAFHWPGFPSGEAYDEQRLMQMYRNKAFEIQGVDVPPISKPLAPTLLPIANAYSISWQGSMGATGYNVERSESTEGPWLRVGYNISDADVPYFPLFHDESAQIDNSYYYRVSAINSAGDSGYSNTVGPIKVSQLARIDTMKNLGVVEDSKAIHPVTGSDRSFKEIRHRLAGDYGSEATYRIPGKLDKFLLYAFEQTRFSYLALVGSHDGKSWTELNVKPQTFANNESYYSYWKPKLYSYQGDEQYRYIKVVFRGGKAQLARVEMLYH</sequence>
<dbReference type="InterPro" id="IPR017853">
    <property type="entry name" value="GH"/>
</dbReference>
<dbReference type="AlphaFoldDB" id="A0A8J2U3W6"/>
<accession>A0A8J2U3W6</accession>
<dbReference type="GO" id="GO:0005576">
    <property type="term" value="C:extracellular region"/>
    <property type="evidence" value="ECO:0007669"/>
    <property type="project" value="UniProtKB-SubCell"/>
</dbReference>
<dbReference type="EC" id="3.2.1.78" evidence="3"/>
<dbReference type="SUPFAM" id="SSF49265">
    <property type="entry name" value="Fibronectin type III"/>
    <property type="match status" value="1"/>
</dbReference>
<feature type="chain" id="PRO_5035327439" description="mannan endo-1,4-beta-mannosidase" evidence="8">
    <location>
        <begin position="23"/>
        <end position="610"/>
    </location>
</feature>
<dbReference type="PANTHER" id="PTHR31451:SF39">
    <property type="entry name" value="MANNAN ENDO-1,4-BETA-MANNOSIDASE 1"/>
    <property type="match status" value="1"/>
</dbReference>
<dbReference type="Gene3D" id="3.20.20.80">
    <property type="entry name" value="Glycosidases"/>
    <property type="match status" value="1"/>
</dbReference>
<proteinExistence type="predicted"/>
<keyword evidence="6" id="KW-0378">Hydrolase</keyword>
<organism evidence="10 11">
    <name type="scientific">Neiella marina</name>
    <dbReference type="NCBI Taxonomy" id="508461"/>
    <lineage>
        <taxon>Bacteria</taxon>
        <taxon>Pseudomonadati</taxon>
        <taxon>Pseudomonadota</taxon>
        <taxon>Gammaproteobacteria</taxon>
        <taxon>Alteromonadales</taxon>
        <taxon>Echinimonadaceae</taxon>
        <taxon>Neiella</taxon>
    </lineage>
</organism>
<evidence type="ECO:0000256" key="7">
    <source>
        <dbReference type="ARBA" id="ARBA00023295"/>
    </source>
</evidence>
<gene>
    <name evidence="10" type="ORF">GCM10011369_13030</name>
</gene>
<dbReference type="PANTHER" id="PTHR31451">
    <property type="match status" value="1"/>
</dbReference>
<evidence type="ECO:0000256" key="3">
    <source>
        <dbReference type="ARBA" id="ARBA00012706"/>
    </source>
</evidence>
<evidence type="ECO:0000313" key="10">
    <source>
        <dbReference type="EMBL" id="GGA72662.1"/>
    </source>
</evidence>
<evidence type="ECO:0000256" key="4">
    <source>
        <dbReference type="ARBA" id="ARBA00022525"/>
    </source>
</evidence>
<dbReference type="InterPro" id="IPR045053">
    <property type="entry name" value="MAN-like"/>
</dbReference>
<feature type="domain" description="Fibronectin type-III" evidence="9">
    <location>
        <begin position="380"/>
        <end position="477"/>
    </location>
</feature>
<evidence type="ECO:0000256" key="5">
    <source>
        <dbReference type="ARBA" id="ARBA00022729"/>
    </source>
</evidence>
<dbReference type="EMBL" id="BMDX01000004">
    <property type="protein sequence ID" value="GGA72662.1"/>
    <property type="molecule type" value="Genomic_DNA"/>
</dbReference>
<reference evidence="11" key="1">
    <citation type="journal article" date="2019" name="Int. J. Syst. Evol. Microbiol.">
        <title>The Global Catalogue of Microorganisms (GCM) 10K type strain sequencing project: providing services to taxonomists for standard genome sequencing and annotation.</title>
        <authorList>
            <consortium name="The Broad Institute Genomics Platform"/>
            <consortium name="The Broad Institute Genome Sequencing Center for Infectious Disease"/>
            <person name="Wu L."/>
            <person name="Ma J."/>
        </authorList>
    </citation>
    <scope>NUCLEOTIDE SEQUENCE [LARGE SCALE GENOMIC DNA]</scope>
    <source>
        <strain evidence="11">CGMCC 1.10130</strain>
    </source>
</reference>
<comment type="catalytic activity">
    <reaction evidence="1">
        <text>Random hydrolysis of (1-&gt;4)-beta-D-mannosidic linkages in mannans, galactomannans and glucomannans.</text>
        <dbReference type="EC" id="3.2.1.78"/>
    </reaction>
</comment>
<dbReference type="OrthoDB" id="9801493at2"/>
<keyword evidence="11" id="KW-1185">Reference proteome</keyword>
<dbReference type="GO" id="GO:0016985">
    <property type="term" value="F:mannan endo-1,4-beta-mannosidase activity"/>
    <property type="evidence" value="ECO:0007669"/>
    <property type="project" value="TreeGrafter"/>
</dbReference>
<evidence type="ECO:0000256" key="2">
    <source>
        <dbReference type="ARBA" id="ARBA00004613"/>
    </source>
</evidence>
<dbReference type="SUPFAM" id="SSF51445">
    <property type="entry name" value="(Trans)glycosidases"/>
    <property type="match status" value="1"/>
</dbReference>
<dbReference type="CDD" id="cd00063">
    <property type="entry name" value="FN3"/>
    <property type="match status" value="1"/>
</dbReference>
<keyword evidence="4" id="KW-0964">Secreted</keyword>
<keyword evidence="7" id="KW-0326">Glycosidase</keyword>
<dbReference type="InterPro" id="IPR013783">
    <property type="entry name" value="Ig-like_fold"/>
</dbReference>
<dbReference type="Proteomes" id="UP000619743">
    <property type="component" value="Unassembled WGS sequence"/>
</dbReference>
<dbReference type="InterPro" id="IPR001547">
    <property type="entry name" value="Glyco_hydro_5"/>
</dbReference>
<evidence type="ECO:0000256" key="1">
    <source>
        <dbReference type="ARBA" id="ARBA00001678"/>
    </source>
</evidence>
<feature type="signal peptide" evidence="8">
    <location>
        <begin position="1"/>
        <end position="22"/>
    </location>
</feature>
<comment type="subcellular location">
    <subcellularLocation>
        <location evidence="2">Secreted</location>
    </subcellularLocation>
</comment>